<comment type="subcellular location">
    <subcellularLocation>
        <location evidence="1 6">Endoplasmic reticulum membrane</location>
        <topology evidence="1 6">Multi-pass membrane protein</topology>
    </subcellularLocation>
</comment>
<reference evidence="9" key="1">
    <citation type="journal article" date="2011" name="Plant Physiol.">
        <title>Comprehensive sequence analysis of 24,783 barley full-length cDNAs derived from 12 clone libraries.</title>
        <authorList>
            <person name="Matsumoto T."/>
            <person name="Tanaka T."/>
            <person name="Sakai H."/>
            <person name="Amano N."/>
            <person name="Kanamori H."/>
            <person name="Kurita K."/>
            <person name="Kikuta A."/>
            <person name="Kamiya K."/>
            <person name="Yamamoto M."/>
            <person name="Ikawa H."/>
            <person name="Fujii N."/>
            <person name="Hori K."/>
            <person name="Itoh T."/>
            <person name="Sato K."/>
        </authorList>
    </citation>
    <scope>NUCLEOTIDE SEQUENCE</scope>
    <source>
        <tissue evidence="9">Shoot</tissue>
    </source>
</reference>
<dbReference type="PROSITE" id="PS50845">
    <property type="entry name" value="RETICULON"/>
    <property type="match status" value="1"/>
</dbReference>
<evidence type="ECO:0000256" key="2">
    <source>
        <dbReference type="ARBA" id="ARBA00022692"/>
    </source>
</evidence>
<evidence type="ECO:0000256" key="5">
    <source>
        <dbReference type="ARBA" id="ARBA00023136"/>
    </source>
</evidence>
<evidence type="ECO:0000313" key="9">
    <source>
        <dbReference type="EMBL" id="BAJ88877.1"/>
    </source>
</evidence>
<keyword evidence="4" id="KW-1133">Transmembrane helix</keyword>
<dbReference type="GO" id="GO:0005789">
    <property type="term" value="C:endoplasmic reticulum membrane"/>
    <property type="evidence" value="ECO:0007669"/>
    <property type="project" value="UniProtKB-SubCell"/>
</dbReference>
<evidence type="ECO:0000256" key="4">
    <source>
        <dbReference type="ARBA" id="ARBA00022989"/>
    </source>
</evidence>
<dbReference type="InterPro" id="IPR044647">
    <property type="entry name" value="RTNLB17/18/21"/>
</dbReference>
<keyword evidence="3 6" id="KW-0256">Endoplasmic reticulum</keyword>
<name>F2D1A6_HORVV</name>
<keyword evidence="2" id="KW-0812">Transmembrane</keyword>
<dbReference type="AlphaFoldDB" id="F2D1A6"/>
<proteinExistence type="evidence at transcript level"/>
<keyword evidence="5" id="KW-0472">Membrane</keyword>
<feature type="domain" description="Reticulon" evidence="8">
    <location>
        <begin position="190"/>
        <end position="346"/>
    </location>
</feature>
<dbReference type="PANTHER" id="PTHR46626:SF4">
    <property type="entry name" value="RETICULON-LIKE PROTEIN"/>
    <property type="match status" value="1"/>
</dbReference>
<protein>
    <recommendedName>
        <fullName evidence="6">Reticulon-like protein</fullName>
    </recommendedName>
</protein>
<evidence type="ECO:0000256" key="6">
    <source>
        <dbReference type="RuleBase" id="RU363132"/>
    </source>
</evidence>
<accession>F2D1A6</accession>
<evidence type="ECO:0000259" key="8">
    <source>
        <dbReference type="PROSITE" id="PS50845"/>
    </source>
</evidence>
<evidence type="ECO:0000256" key="1">
    <source>
        <dbReference type="ARBA" id="ARBA00004477"/>
    </source>
</evidence>
<organism evidence="9">
    <name type="scientific">Hordeum vulgare subsp. vulgare</name>
    <name type="common">Domesticated barley</name>
    <dbReference type="NCBI Taxonomy" id="112509"/>
    <lineage>
        <taxon>Eukaryota</taxon>
        <taxon>Viridiplantae</taxon>
        <taxon>Streptophyta</taxon>
        <taxon>Embryophyta</taxon>
        <taxon>Tracheophyta</taxon>
        <taxon>Spermatophyta</taxon>
        <taxon>Magnoliopsida</taxon>
        <taxon>Liliopsida</taxon>
        <taxon>Poales</taxon>
        <taxon>Poaceae</taxon>
        <taxon>BOP clade</taxon>
        <taxon>Pooideae</taxon>
        <taxon>Triticodae</taxon>
        <taxon>Triticeae</taxon>
        <taxon>Hordeinae</taxon>
        <taxon>Hordeum</taxon>
    </lineage>
</organism>
<evidence type="ECO:0000256" key="3">
    <source>
        <dbReference type="ARBA" id="ARBA00022824"/>
    </source>
</evidence>
<dbReference type="Pfam" id="PF02453">
    <property type="entry name" value="Reticulon"/>
    <property type="match status" value="1"/>
</dbReference>
<dbReference type="InterPro" id="IPR003388">
    <property type="entry name" value="Reticulon"/>
</dbReference>
<evidence type="ECO:0000256" key="7">
    <source>
        <dbReference type="SAM" id="MobiDB-lite"/>
    </source>
</evidence>
<dbReference type="PANTHER" id="PTHR46626">
    <property type="entry name" value="RETICULON-LIKE PROTEIN B17"/>
    <property type="match status" value="1"/>
</dbReference>
<feature type="region of interest" description="Disordered" evidence="7">
    <location>
        <begin position="1"/>
        <end position="158"/>
    </location>
</feature>
<dbReference type="EMBL" id="AK357663">
    <property type="protein sequence ID" value="BAJ88877.1"/>
    <property type="molecule type" value="mRNA"/>
</dbReference>
<sequence>MEIEIEPDSPRRLTPAPMPRSGDIAVADGTATLSPPPSRPQGRASPSPPLSPRDDVLPLSPPRDSPARRRGRSKPLRTTVVDQGAGAVGSPRRKRRGAGEPRAAASPGKNVRRARRRLDSDGGRELTANEAADEEAAGKTQRRKTAAQPRAAVKEKKGSSLALVPYPPINPTRGAENVEQFDWEGLWKRVVDLMMWKNVGRSAFWFGSGSMLFLSSSLSRDVNFSPIKILCHFGVVTLVLAFFKDSIPRRQNTEQVKSFQLTEEDVLRIGRAVLPIANSLISMSRVIFSGDPSMTLKVLPILLFGAKYGHLLTVWRLLATGFFGCFTLPRLYSCYSSHIHEKVEGLNARILNAWKSCPRKKLVAAAAVTTFWNLVSVKTRVMTAFVSAVALRYHYHYGRSSRNSEGAIRRH</sequence>